<evidence type="ECO:0000259" key="9">
    <source>
        <dbReference type="PROSITE" id="PS51085"/>
    </source>
</evidence>
<dbReference type="InterPro" id="IPR001041">
    <property type="entry name" value="2Fe-2S_ferredoxin-type"/>
</dbReference>
<dbReference type="PANTHER" id="PTHR43112:SF3">
    <property type="entry name" value="FERREDOXIN-2, CHLOROPLASTIC"/>
    <property type="match status" value="1"/>
</dbReference>
<name>A0ABR6YDC8_9BURK</name>
<organism evidence="10 11">
    <name type="scientific">Undibacterium flavidum</name>
    <dbReference type="NCBI Taxonomy" id="2762297"/>
    <lineage>
        <taxon>Bacteria</taxon>
        <taxon>Pseudomonadati</taxon>
        <taxon>Pseudomonadota</taxon>
        <taxon>Betaproteobacteria</taxon>
        <taxon>Burkholderiales</taxon>
        <taxon>Oxalobacteraceae</taxon>
        <taxon>Undibacterium</taxon>
    </lineage>
</organism>
<evidence type="ECO:0000256" key="2">
    <source>
        <dbReference type="ARBA" id="ARBA00022448"/>
    </source>
</evidence>
<evidence type="ECO:0000256" key="4">
    <source>
        <dbReference type="ARBA" id="ARBA00022723"/>
    </source>
</evidence>
<comment type="caution">
    <text evidence="10">The sequence shown here is derived from an EMBL/GenBank/DDBJ whole genome shotgun (WGS) entry which is preliminary data.</text>
</comment>
<keyword evidence="5" id="KW-0249">Electron transport</keyword>
<reference evidence="10 11" key="1">
    <citation type="submission" date="2020-08" db="EMBL/GenBank/DDBJ databases">
        <title>Novel species isolated from subtropical streams in China.</title>
        <authorList>
            <person name="Lu H."/>
        </authorList>
    </citation>
    <scope>NUCLEOTIDE SEQUENCE [LARGE SCALE GENOMIC DNA]</scope>
    <source>
        <strain evidence="10 11">LX15W</strain>
    </source>
</reference>
<dbReference type="InterPro" id="IPR012675">
    <property type="entry name" value="Beta-grasp_dom_sf"/>
</dbReference>
<dbReference type="PROSITE" id="PS51085">
    <property type="entry name" value="2FE2S_FER_2"/>
    <property type="match status" value="1"/>
</dbReference>
<evidence type="ECO:0000256" key="1">
    <source>
        <dbReference type="ARBA" id="ARBA00007874"/>
    </source>
</evidence>
<dbReference type="Pfam" id="PF00111">
    <property type="entry name" value="Fer2"/>
    <property type="match status" value="1"/>
</dbReference>
<keyword evidence="11" id="KW-1185">Reference proteome</keyword>
<evidence type="ECO:0000256" key="5">
    <source>
        <dbReference type="ARBA" id="ARBA00022982"/>
    </source>
</evidence>
<dbReference type="PANTHER" id="PTHR43112">
    <property type="entry name" value="FERREDOXIN"/>
    <property type="match status" value="1"/>
</dbReference>
<proteinExistence type="inferred from homology"/>
<comment type="similarity">
    <text evidence="1">Belongs to the 2Fe2S plant-type ferredoxin family.</text>
</comment>
<evidence type="ECO:0000256" key="3">
    <source>
        <dbReference type="ARBA" id="ARBA00022714"/>
    </source>
</evidence>
<sequence>MSLPQIAEEFLCAEDETILAAALRNGLIFANSCRNGSCRTCLCQMQSGQIAYTIEWPGVSFDEKLDGFILPCVAKPRSDLVLVNLVLSKFK</sequence>
<accession>A0ABR6YDC8</accession>
<dbReference type="Gene3D" id="3.10.20.30">
    <property type="match status" value="1"/>
</dbReference>
<evidence type="ECO:0000313" key="11">
    <source>
        <dbReference type="Proteomes" id="UP000624279"/>
    </source>
</evidence>
<dbReference type="Proteomes" id="UP000624279">
    <property type="component" value="Unassembled WGS sequence"/>
</dbReference>
<keyword evidence="3" id="KW-0001">2Fe-2S</keyword>
<evidence type="ECO:0000256" key="6">
    <source>
        <dbReference type="ARBA" id="ARBA00023004"/>
    </source>
</evidence>
<keyword evidence="4" id="KW-0479">Metal-binding</keyword>
<protein>
    <submittedName>
        <fullName evidence="10">2Fe-2S iron-sulfur cluster binding domain-containing protein</fullName>
    </submittedName>
</protein>
<gene>
    <name evidence="10" type="ORF">H8K55_13115</name>
</gene>
<evidence type="ECO:0000256" key="8">
    <source>
        <dbReference type="ARBA" id="ARBA00034078"/>
    </source>
</evidence>
<evidence type="ECO:0000256" key="7">
    <source>
        <dbReference type="ARBA" id="ARBA00023014"/>
    </source>
</evidence>
<comment type="cofactor">
    <cofactor evidence="8">
        <name>[2Fe-2S] cluster</name>
        <dbReference type="ChEBI" id="CHEBI:190135"/>
    </cofactor>
</comment>
<evidence type="ECO:0000313" key="10">
    <source>
        <dbReference type="EMBL" id="MBC3874532.1"/>
    </source>
</evidence>
<keyword evidence="2" id="KW-0813">Transport</keyword>
<feature type="domain" description="2Fe-2S ferredoxin-type" evidence="9">
    <location>
        <begin position="1"/>
        <end position="91"/>
    </location>
</feature>
<keyword evidence="7" id="KW-0411">Iron-sulfur</keyword>
<dbReference type="EMBL" id="JACOGA010000011">
    <property type="protein sequence ID" value="MBC3874532.1"/>
    <property type="molecule type" value="Genomic_DNA"/>
</dbReference>
<keyword evidence="6" id="KW-0408">Iron</keyword>
<dbReference type="InterPro" id="IPR036010">
    <property type="entry name" value="2Fe-2S_ferredoxin-like_sf"/>
</dbReference>
<dbReference type="CDD" id="cd00207">
    <property type="entry name" value="fer2"/>
    <property type="match status" value="1"/>
</dbReference>
<dbReference type="SUPFAM" id="SSF54292">
    <property type="entry name" value="2Fe-2S ferredoxin-like"/>
    <property type="match status" value="1"/>
</dbReference>